<keyword evidence="1" id="KW-1133">Transmembrane helix</keyword>
<gene>
    <name evidence="2" type="ORF">V7x_12310</name>
</gene>
<dbReference type="InterPro" id="IPR007403">
    <property type="entry name" value="DUF456"/>
</dbReference>
<evidence type="ECO:0008006" key="4">
    <source>
        <dbReference type="Google" id="ProtNLM"/>
    </source>
</evidence>
<reference evidence="2 3" key="1">
    <citation type="submission" date="2019-02" db="EMBL/GenBank/DDBJ databases">
        <title>Deep-cultivation of Planctomycetes and their phenomic and genomic characterization uncovers novel biology.</title>
        <authorList>
            <person name="Wiegand S."/>
            <person name="Jogler M."/>
            <person name="Boedeker C."/>
            <person name="Pinto D."/>
            <person name="Vollmers J."/>
            <person name="Rivas-Marin E."/>
            <person name="Kohn T."/>
            <person name="Peeters S.H."/>
            <person name="Heuer A."/>
            <person name="Rast P."/>
            <person name="Oberbeckmann S."/>
            <person name="Bunk B."/>
            <person name="Jeske O."/>
            <person name="Meyerdierks A."/>
            <person name="Storesund J.E."/>
            <person name="Kallscheuer N."/>
            <person name="Luecker S."/>
            <person name="Lage O.M."/>
            <person name="Pohl T."/>
            <person name="Merkel B.J."/>
            <person name="Hornburger P."/>
            <person name="Mueller R.-W."/>
            <person name="Bruemmer F."/>
            <person name="Labrenz M."/>
            <person name="Spormann A.M."/>
            <person name="Op Den Camp H."/>
            <person name="Overmann J."/>
            <person name="Amann R."/>
            <person name="Jetten M.S.M."/>
            <person name="Mascher T."/>
            <person name="Medema M.H."/>
            <person name="Devos D.P."/>
            <person name="Kaster A.-K."/>
            <person name="Ovreas L."/>
            <person name="Rohde M."/>
            <person name="Galperin M.Y."/>
            <person name="Jogler C."/>
        </authorList>
    </citation>
    <scope>NUCLEOTIDE SEQUENCE [LARGE SCALE GENOMIC DNA]</scope>
    <source>
        <strain evidence="2 3">V7</strain>
    </source>
</reference>
<keyword evidence="1" id="KW-0812">Transmembrane</keyword>
<feature type="transmembrane region" description="Helical" evidence="1">
    <location>
        <begin position="20"/>
        <end position="39"/>
    </location>
</feature>
<comment type="caution">
    <text evidence="2">The sequence shown here is derived from an EMBL/GenBank/DDBJ whole genome shotgun (WGS) entry which is preliminary data.</text>
</comment>
<protein>
    <recommendedName>
        <fullName evidence="4">DUF456 domain-containing protein</fullName>
    </recommendedName>
</protein>
<keyword evidence="1" id="KW-0472">Membrane</keyword>
<evidence type="ECO:0000256" key="1">
    <source>
        <dbReference type="SAM" id="Phobius"/>
    </source>
</evidence>
<feature type="transmembrane region" description="Helical" evidence="1">
    <location>
        <begin position="76"/>
        <end position="97"/>
    </location>
</feature>
<feature type="transmembrane region" description="Helical" evidence="1">
    <location>
        <begin position="133"/>
        <end position="154"/>
    </location>
</feature>
<dbReference type="Pfam" id="PF04306">
    <property type="entry name" value="DUF456"/>
    <property type="match status" value="1"/>
</dbReference>
<dbReference type="RefSeq" id="WP_197136191.1">
    <property type="nucleotide sequence ID" value="NZ_SJPZ01000001.1"/>
</dbReference>
<dbReference type="Proteomes" id="UP000316476">
    <property type="component" value="Unassembled WGS sequence"/>
</dbReference>
<accession>A0A5C6FR91</accession>
<feature type="transmembrane region" description="Helical" evidence="1">
    <location>
        <begin position="46"/>
        <end position="64"/>
    </location>
</feature>
<feature type="transmembrane region" description="Helical" evidence="1">
    <location>
        <begin position="109"/>
        <end position="127"/>
    </location>
</feature>
<dbReference type="AlphaFoldDB" id="A0A5C6FR91"/>
<name>A0A5C6FR91_9PLAN</name>
<evidence type="ECO:0000313" key="3">
    <source>
        <dbReference type="Proteomes" id="UP000316476"/>
    </source>
</evidence>
<dbReference type="EMBL" id="SJPZ01000001">
    <property type="protein sequence ID" value="TWU65682.1"/>
    <property type="molecule type" value="Genomic_DNA"/>
</dbReference>
<organism evidence="2 3">
    <name type="scientific">Crateriforma conspicua</name>
    <dbReference type="NCBI Taxonomy" id="2527996"/>
    <lineage>
        <taxon>Bacteria</taxon>
        <taxon>Pseudomonadati</taxon>
        <taxon>Planctomycetota</taxon>
        <taxon>Planctomycetia</taxon>
        <taxon>Planctomycetales</taxon>
        <taxon>Planctomycetaceae</taxon>
        <taxon>Crateriforma</taxon>
    </lineage>
</organism>
<sequence length="201" mass="20190">MISELSLLAAPDTAWWQAPWIAASGAAVLAIGMVIAVALSWALNLIALPGNWIAVGLMAIYAWLGPGDGRLGMGATPVVLAFVLAAIGEGLEFLAGAAGARRAGASRRATVYALGGSMLGAFLGAVVGLPIPILGPVLAALLFGGAGATVGAIYAEKTDGRPWRESWLIGKSAFWGRTLGTAGKAGVGALIVVVAFITVLV</sequence>
<evidence type="ECO:0000313" key="2">
    <source>
        <dbReference type="EMBL" id="TWU65682.1"/>
    </source>
</evidence>
<feature type="transmembrane region" description="Helical" evidence="1">
    <location>
        <begin position="174"/>
        <end position="200"/>
    </location>
</feature>
<proteinExistence type="predicted"/>